<dbReference type="InterPro" id="IPR023214">
    <property type="entry name" value="HAD_sf"/>
</dbReference>
<comment type="caution">
    <text evidence="2">The sequence shown here is derived from an EMBL/GenBank/DDBJ whole genome shotgun (WGS) entry which is preliminary data.</text>
</comment>
<sequence>MLYIFDLGNVVIDIDFNRVMGVWSKLSGVPLASLQDRFVMGATFEQHERGEISDEAFAAQFCHELGISLSFEQFSAGWQAIFVALRPEVIDIMRQLRQDGHRVVVLSNTNRLHCQSWPQQFPQVGEAADRLYLSQDIGLRKPEPAIYHHVLTQENATAAQSVFFDDNEHNIIAARALGIQAVQVTDRDVIPNFFRRQTPGEPGAMPATGNGA</sequence>
<dbReference type="NCBIfam" id="TIGR01509">
    <property type="entry name" value="HAD-SF-IA-v3"/>
    <property type="match status" value="1"/>
</dbReference>
<gene>
    <name evidence="2" type="primary">yihX</name>
    <name evidence="2" type="ORF">FJU30_19495</name>
</gene>
<dbReference type="SFLD" id="SFLDG01129">
    <property type="entry name" value="C1.5:_HAD__Beta-PGM__Phosphata"/>
    <property type="match status" value="1"/>
</dbReference>
<dbReference type="Pfam" id="PF00702">
    <property type="entry name" value="Hydrolase"/>
    <property type="match status" value="1"/>
</dbReference>
<dbReference type="Proteomes" id="UP000335415">
    <property type="component" value="Unassembled WGS sequence"/>
</dbReference>
<dbReference type="PRINTS" id="PR00413">
    <property type="entry name" value="HADHALOGNASE"/>
</dbReference>
<dbReference type="InterPro" id="IPR036412">
    <property type="entry name" value="HAD-like_sf"/>
</dbReference>
<keyword evidence="2" id="KW-0378">Hydrolase</keyword>
<dbReference type="SFLD" id="SFLDS00003">
    <property type="entry name" value="Haloacid_Dehalogenase"/>
    <property type="match status" value="1"/>
</dbReference>
<dbReference type="EC" id="3.1.3.10" evidence="2"/>
<dbReference type="AlphaFoldDB" id="A0A5J5FUS5"/>
<evidence type="ECO:0000256" key="1">
    <source>
        <dbReference type="ARBA" id="ARBA00022723"/>
    </source>
</evidence>
<dbReference type="SUPFAM" id="SSF56784">
    <property type="entry name" value="HAD-like"/>
    <property type="match status" value="1"/>
</dbReference>
<dbReference type="GO" id="GO:0046872">
    <property type="term" value="F:metal ion binding"/>
    <property type="evidence" value="ECO:0007669"/>
    <property type="project" value="UniProtKB-KW"/>
</dbReference>
<keyword evidence="3" id="KW-1185">Reference proteome</keyword>
<accession>A0A5J5FUS5</accession>
<dbReference type="GO" id="GO:0008877">
    <property type="term" value="F:glucose-1-phosphatase activity"/>
    <property type="evidence" value="ECO:0007669"/>
    <property type="project" value="UniProtKB-EC"/>
</dbReference>
<dbReference type="Gene3D" id="1.10.150.240">
    <property type="entry name" value="Putative phosphatase, domain 2"/>
    <property type="match status" value="1"/>
</dbReference>
<dbReference type="NCBIfam" id="NF006991">
    <property type="entry name" value="PRK09456.1"/>
    <property type="match status" value="1"/>
</dbReference>
<protein>
    <submittedName>
        <fullName evidence="2">Glucose-1-phosphatase</fullName>
        <ecNumber evidence="2">3.1.3.10</ecNumber>
    </submittedName>
</protein>
<dbReference type="Gene3D" id="3.40.50.1000">
    <property type="entry name" value="HAD superfamily/HAD-like"/>
    <property type="match status" value="1"/>
</dbReference>
<evidence type="ECO:0000313" key="2">
    <source>
        <dbReference type="EMBL" id="KAA8997414.1"/>
    </source>
</evidence>
<dbReference type="CDD" id="cd02603">
    <property type="entry name" value="HAD_sEH-N_like"/>
    <property type="match status" value="1"/>
</dbReference>
<evidence type="ECO:0000313" key="3">
    <source>
        <dbReference type="Proteomes" id="UP000335415"/>
    </source>
</evidence>
<organism evidence="2 3">
    <name type="scientific">Affinibrenneria salicis</name>
    <dbReference type="NCBI Taxonomy" id="2590031"/>
    <lineage>
        <taxon>Bacteria</taxon>
        <taxon>Pseudomonadati</taxon>
        <taxon>Pseudomonadota</taxon>
        <taxon>Gammaproteobacteria</taxon>
        <taxon>Enterobacterales</taxon>
        <taxon>Pectobacteriaceae</taxon>
        <taxon>Affinibrenneria</taxon>
    </lineage>
</organism>
<dbReference type="InterPro" id="IPR023198">
    <property type="entry name" value="PGP-like_dom2"/>
</dbReference>
<dbReference type="InterPro" id="IPR006439">
    <property type="entry name" value="HAD-SF_hydro_IA"/>
</dbReference>
<dbReference type="PANTHER" id="PTHR43611:SF3">
    <property type="entry name" value="FLAVIN MONONUCLEOTIDE HYDROLASE 1, CHLOROPLATIC"/>
    <property type="match status" value="1"/>
</dbReference>
<dbReference type="RefSeq" id="WP_150436637.1">
    <property type="nucleotide sequence ID" value="NZ_VYKJ01000011.1"/>
</dbReference>
<keyword evidence="1" id="KW-0479">Metal-binding</keyword>
<dbReference type="PANTHER" id="PTHR43611">
    <property type="entry name" value="ALPHA-D-GLUCOSE 1-PHOSPHATE PHOSPHATASE"/>
    <property type="match status" value="1"/>
</dbReference>
<dbReference type="OrthoDB" id="9797415at2"/>
<name>A0A5J5FUS5_9GAMM</name>
<dbReference type="EMBL" id="VYKJ01000011">
    <property type="protein sequence ID" value="KAA8997414.1"/>
    <property type="molecule type" value="Genomic_DNA"/>
</dbReference>
<reference evidence="2 3" key="1">
    <citation type="submission" date="2019-09" db="EMBL/GenBank/DDBJ databases">
        <authorList>
            <person name="Li Y."/>
        </authorList>
    </citation>
    <scope>NUCLEOTIDE SEQUENCE [LARGE SCALE GENOMIC DNA]</scope>
    <source>
        <strain evidence="2 3">L3-3HA</strain>
    </source>
</reference>
<proteinExistence type="predicted"/>